<gene>
    <name evidence="8" type="primary">prpC</name>
    <name evidence="8" type="ORF">HAQ05_16855</name>
</gene>
<proteinExistence type="inferred from homology"/>
<keyword evidence="9" id="KW-1185">Reference proteome</keyword>
<keyword evidence="4 6" id="KW-0808">Transferase</keyword>
<dbReference type="GO" id="GO:0036440">
    <property type="term" value="F:citrate synthase activity"/>
    <property type="evidence" value="ECO:0007669"/>
    <property type="project" value="UniProtKB-EC"/>
</dbReference>
<dbReference type="PRINTS" id="PR00143">
    <property type="entry name" value="CITRTSNTHASE"/>
</dbReference>
<dbReference type="Proteomes" id="UP000805841">
    <property type="component" value="Unassembled WGS sequence"/>
</dbReference>
<dbReference type="NCBIfam" id="TIGR01800">
    <property type="entry name" value="cit_synth_II"/>
    <property type="match status" value="1"/>
</dbReference>
<evidence type="ECO:0000256" key="7">
    <source>
        <dbReference type="RuleBase" id="RU003406"/>
    </source>
</evidence>
<keyword evidence="8" id="KW-0012">Acyltransferase</keyword>
<dbReference type="InterPro" id="IPR011278">
    <property type="entry name" value="2-MeCitrate/Citrate_synth_II"/>
</dbReference>
<evidence type="ECO:0000313" key="8">
    <source>
        <dbReference type="EMBL" id="MBD1600369.1"/>
    </source>
</evidence>
<evidence type="ECO:0000256" key="3">
    <source>
        <dbReference type="ARBA" id="ARBA00022532"/>
    </source>
</evidence>
<evidence type="ECO:0000256" key="1">
    <source>
        <dbReference type="ARBA" id="ARBA00004751"/>
    </source>
</evidence>
<dbReference type="CDD" id="cd06108">
    <property type="entry name" value="Ec2MCS_like"/>
    <property type="match status" value="1"/>
</dbReference>
<evidence type="ECO:0000313" key="9">
    <source>
        <dbReference type="Proteomes" id="UP000805841"/>
    </source>
</evidence>
<keyword evidence="3" id="KW-0816">Tricarboxylic acid cycle</keyword>
<dbReference type="InterPro" id="IPR024176">
    <property type="entry name" value="Citrate_synthase_bac-typ"/>
</dbReference>
<evidence type="ECO:0000256" key="5">
    <source>
        <dbReference type="ARBA" id="ARBA00049288"/>
    </source>
</evidence>
<dbReference type="InterPro" id="IPR016142">
    <property type="entry name" value="Citrate_synth-like_lrg_a-sub"/>
</dbReference>
<evidence type="ECO:0000256" key="2">
    <source>
        <dbReference type="ARBA" id="ARBA00010566"/>
    </source>
</evidence>
<dbReference type="InterPro" id="IPR019810">
    <property type="entry name" value="Citrate_synthase_AS"/>
</dbReference>
<dbReference type="Gene3D" id="1.10.230.10">
    <property type="entry name" value="Cytochrome P450-Terp, domain 2"/>
    <property type="match status" value="1"/>
</dbReference>
<dbReference type="GO" id="GO:0050440">
    <property type="term" value="F:2-methylcitrate synthase activity"/>
    <property type="evidence" value="ECO:0007669"/>
    <property type="project" value="UniProtKB-EC"/>
</dbReference>
<comment type="catalytic activity">
    <reaction evidence="5">
        <text>oxaloacetate + acetyl-CoA + H2O = citrate + CoA + H(+)</text>
        <dbReference type="Rhea" id="RHEA:16845"/>
        <dbReference type="ChEBI" id="CHEBI:15377"/>
        <dbReference type="ChEBI" id="CHEBI:15378"/>
        <dbReference type="ChEBI" id="CHEBI:16452"/>
        <dbReference type="ChEBI" id="CHEBI:16947"/>
        <dbReference type="ChEBI" id="CHEBI:57287"/>
        <dbReference type="ChEBI" id="CHEBI:57288"/>
        <dbReference type="EC" id="2.3.3.16"/>
    </reaction>
</comment>
<dbReference type="RefSeq" id="WP_190422630.1">
    <property type="nucleotide sequence ID" value="NZ_JAAOCA010000021.1"/>
</dbReference>
<organism evidence="8 9">
    <name type="scientific">Pseudomonas typographi</name>
    <dbReference type="NCBI Taxonomy" id="2715964"/>
    <lineage>
        <taxon>Bacteria</taxon>
        <taxon>Pseudomonadati</taxon>
        <taxon>Pseudomonadota</taxon>
        <taxon>Gammaproteobacteria</taxon>
        <taxon>Pseudomonadales</taxon>
        <taxon>Pseudomonadaceae</taxon>
        <taxon>Pseudomonas</taxon>
    </lineage>
</organism>
<evidence type="ECO:0000256" key="4">
    <source>
        <dbReference type="ARBA" id="ARBA00022679"/>
    </source>
</evidence>
<reference evidence="8 9" key="1">
    <citation type="journal article" date="2020" name="Insects">
        <title>Bacteria Belonging to Pseudomonas typographi sp. nov. from the Bark Beetle Ips typographus Have Genomic Potential to Aid in the Host Ecology.</title>
        <authorList>
            <person name="Peral-Aranega E."/>
            <person name="Saati-Santamaria Z."/>
            <person name="Kolarik M."/>
            <person name="Rivas R."/>
            <person name="Garcia-Fraile P."/>
        </authorList>
    </citation>
    <scope>NUCLEOTIDE SEQUENCE [LARGE SCALE GENOMIC DNA]</scope>
    <source>
        <strain evidence="8 9">CA3A</strain>
    </source>
</reference>
<dbReference type="InterPro" id="IPR016143">
    <property type="entry name" value="Citrate_synth-like_sm_a-sub"/>
</dbReference>
<dbReference type="NCBIfam" id="NF009006">
    <property type="entry name" value="PRK12351.1"/>
    <property type="match status" value="1"/>
</dbReference>
<dbReference type="PIRSF" id="PIRSF001369">
    <property type="entry name" value="Citrate_synth"/>
    <property type="match status" value="1"/>
</dbReference>
<sequence>MAEAKTLSGAGLRGQVAGQTALSTVGQAGAGLTYRGYDVRELAAHAVFEEVAYLLLYGELPNQAQLAAYQAKLRGLRRLPQVLKEVLERIPASAHPMDVMRTGASFLGVLEPEGGFEHQHEVTDRLLALFPAIMCYWYRFAHHGVRIETDSDQVGIAGHFLYLLHGKAPSDLHRQVMDVSLILYAEHEFNASTFTARVCASTLSDLYSCITAAIGALRGPLHGGANEAAMAMIETFATAEDATRGTLGMLERKEKIMGFGHAIYRDSDPRNEVIKHWAKKLSEDAGDSRFYAVSEAIDKVMWEQKKLFPNADFYHASAYHFMGIPTELFTPIFVCSRLTGWAAHVFEQRENNRIIRPSAEYIGVAERRFVPLEAR</sequence>
<dbReference type="Pfam" id="PF00285">
    <property type="entry name" value="Citrate_synt"/>
    <property type="match status" value="1"/>
</dbReference>
<accession>A0ABR7Z4X0</accession>
<dbReference type="InterPro" id="IPR002020">
    <property type="entry name" value="Citrate_synthase"/>
</dbReference>
<comment type="similarity">
    <text evidence="2 6 7">Belongs to the citrate synthase family.</text>
</comment>
<comment type="pathway">
    <text evidence="1">Carbohydrate metabolism; tricarboxylic acid cycle; isocitrate from oxaloacetate: step 1/2.</text>
</comment>
<dbReference type="PROSITE" id="PS00480">
    <property type="entry name" value="CITRATE_SYNTHASE"/>
    <property type="match status" value="1"/>
</dbReference>
<comment type="caution">
    <text evidence="8">The sequence shown here is derived from an EMBL/GenBank/DDBJ whole genome shotgun (WGS) entry which is preliminary data.</text>
</comment>
<protein>
    <recommendedName>
        <fullName evidence="6">Citrate synthase</fullName>
    </recommendedName>
</protein>
<dbReference type="PANTHER" id="PTHR11739">
    <property type="entry name" value="CITRATE SYNTHASE"/>
    <property type="match status" value="1"/>
</dbReference>
<dbReference type="Gene3D" id="1.10.580.10">
    <property type="entry name" value="Citrate Synthase, domain 1"/>
    <property type="match status" value="1"/>
</dbReference>
<name>A0ABR7Z4X0_9PSED</name>
<dbReference type="SUPFAM" id="SSF48256">
    <property type="entry name" value="Citrate synthase"/>
    <property type="match status" value="1"/>
</dbReference>
<dbReference type="EMBL" id="JAAOCA010000021">
    <property type="protein sequence ID" value="MBD1600369.1"/>
    <property type="molecule type" value="Genomic_DNA"/>
</dbReference>
<dbReference type="PANTHER" id="PTHR11739:SF25">
    <property type="entry name" value="CITRATE SYNTHASE-RELATED PROTEIN DDB_G0287281"/>
    <property type="match status" value="1"/>
</dbReference>
<evidence type="ECO:0000256" key="6">
    <source>
        <dbReference type="PIRNR" id="PIRNR001369"/>
    </source>
</evidence>
<dbReference type="InterPro" id="IPR036969">
    <property type="entry name" value="Citrate_synthase_sf"/>
</dbReference>